<evidence type="ECO:0000256" key="3">
    <source>
        <dbReference type="ARBA" id="ARBA00022448"/>
    </source>
</evidence>
<dbReference type="GO" id="GO:0030288">
    <property type="term" value="C:outer membrane-bounded periplasmic space"/>
    <property type="evidence" value="ECO:0007669"/>
    <property type="project" value="UniProtKB-ARBA"/>
</dbReference>
<dbReference type="PANTHER" id="PTHR30290:SF10">
    <property type="entry name" value="PERIPLASMIC OLIGOPEPTIDE-BINDING PROTEIN-RELATED"/>
    <property type="match status" value="1"/>
</dbReference>
<dbReference type="EMBL" id="NIPW01000008">
    <property type="protein sequence ID" value="OWJ79346.1"/>
    <property type="molecule type" value="Genomic_DNA"/>
</dbReference>
<protein>
    <recommendedName>
        <fullName evidence="6">Solute-binding protein family 5 domain-containing protein</fullName>
    </recommendedName>
</protein>
<name>A0A212ADY2_9RHOB</name>
<dbReference type="InterPro" id="IPR030678">
    <property type="entry name" value="Peptide/Ni-bd"/>
</dbReference>
<evidence type="ECO:0000313" key="8">
    <source>
        <dbReference type="Proteomes" id="UP000196878"/>
    </source>
</evidence>
<proteinExistence type="inferred from homology"/>
<dbReference type="Pfam" id="PF00496">
    <property type="entry name" value="SBP_bac_5"/>
    <property type="match status" value="1"/>
</dbReference>
<gene>
    <name evidence="7" type="ORF">CDV49_05530</name>
</gene>
<dbReference type="InterPro" id="IPR000914">
    <property type="entry name" value="SBP_5_dom"/>
</dbReference>
<dbReference type="Gene3D" id="3.40.190.10">
    <property type="entry name" value="Periplasmic binding protein-like II"/>
    <property type="match status" value="1"/>
</dbReference>
<dbReference type="Gene3D" id="3.10.105.10">
    <property type="entry name" value="Dipeptide-binding Protein, Domain 3"/>
    <property type="match status" value="1"/>
</dbReference>
<feature type="signal peptide" evidence="5">
    <location>
        <begin position="1"/>
        <end position="29"/>
    </location>
</feature>
<dbReference type="GO" id="GO:0043190">
    <property type="term" value="C:ATP-binding cassette (ABC) transporter complex"/>
    <property type="evidence" value="ECO:0007669"/>
    <property type="project" value="InterPro"/>
</dbReference>
<evidence type="ECO:0000256" key="4">
    <source>
        <dbReference type="ARBA" id="ARBA00022729"/>
    </source>
</evidence>
<dbReference type="Proteomes" id="UP000196878">
    <property type="component" value="Unassembled WGS sequence"/>
</dbReference>
<dbReference type="PIRSF" id="PIRSF002741">
    <property type="entry name" value="MppA"/>
    <property type="match status" value="1"/>
</dbReference>
<evidence type="ECO:0000313" key="7">
    <source>
        <dbReference type="EMBL" id="OWJ79346.1"/>
    </source>
</evidence>
<dbReference type="InterPro" id="IPR039424">
    <property type="entry name" value="SBP_5"/>
</dbReference>
<comment type="similarity">
    <text evidence="2">Belongs to the bacterial solute-binding protein 5 family.</text>
</comment>
<comment type="subcellular location">
    <subcellularLocation>
        <location evidence="1">Periplasm</location>
    </subcellularLocation>
</comment>
<dbReference type="OrthoDB" id="9803988at2"/>
<feature type="chain" id="PRO_5012374563" description="Solute-binding protein family 5 domain-containing protein" evidence="5">
    <location>
        <begin position="30"/>
        <end position="512"/>
    </location>
</feature>
<keyword evidence="3" id="KW-0813">Transport</keyword>
<dbReference type="RefSeq" id="WP_088214574.1">
    <property type="nucleotide sequence ID" value="NZ_NIPW01000008.1"/>
</dbReference>
<comment type="caution">
    <text evidence="7">The sequence shown here is derived from an EMBL/GenBank/DDBJ whole genome shotgun (WGS) entry which is preliminary data.</text>
</comment>
<organism evidence="7 8">
    <name type="scientific">Haematobacter genomosp. 1</name>
    <dbReference type="NCBI Taxonomy" id="366618"/>
    <lineage>
        <taxon>Bacteria</taxon>
        <taxon>Pseudomonadati</taxon>
        <taxon>Pseudomonadota</taxon>
        <taxon>Alphaproteobacteria</taxon>
        <taxon>Rhodobacterales</taxon>
        <taxon>Paracoccaceae</taxon>
        <taxon>Haematobacter</taxon>
    </lineage>
</organism>
<evidence type="ECO:0000256" key="2">
    <source>
        <dbReference type="ARBA" id="ARBA00005695"/>
    </source>
</evidence>
<evidence type="ECO:0000259" key="6">
    <source>
        <dbReference type="Pfam" id="PF00496"/>
    </source>
</evidence>
<sequence>MTNAKPRLLSRLLAAGGLAAALAAAPAVAKENVLTVGNPFAPLSLDPALSGNGRAGTWLFPTYEPLVRTLADGSLEPALATSWEMSDDLQVLTVTLREGVTFSNGEAVDAAAVKKSIDYFVGRSGPFAANLAKLTGVEVVSDHGLTMTFSEPTPVAMKLFDHNWNAGWIICPAGVDNPETLLTKSCGAGPYVLDADASVSGKSYTYLPNPSYYNAEARHWDRIKVSVFLDQNSGVQALRANQLNVLISDPMTAHMNRSILGDRIRLIHSPVQWAGLVLMDRAGDINPALGDVRVRRALNMGIDRNLVAQAMFGDLAYGTAQLQVKGFDGYQEGNEAVYPFDVDAAKALLAEAGFADGLTVKAGYVSNTLNNALFQAYADQLSQIGVTLEPEIYQGIGASLQARKERKIETLLFNTNSGVPNLAMVQTLSPNGSLNPYASSDPELSALIAAASRLTGEEARQAWDAVYAKVVELAWFLPVIGVDAAYLATSNVEVPEIGQSIVIDITKIRPRS</sequence>
<dbReference type="AlphaFoldDB" id="A0A212ADY2"/>
<dbReference type="GO" id="GO:0015833">
    <property type="term" value="P:peptide transport"/>
    <property type="evidence" value="ECO:0007669"/>
    <property type="project" value="TreeGrafter"/>
</dbReference>
<feature type="domain" description="Solute-binding protein family 5" evidence="6">
    <location>
        <begin position="75"/>
        <end position="420"/>
    </location>
</feature>
<accession>A0A212ADY2</accession>
<keyword evidence="4 5" id="KW-0732">Signal</keyword>
<dbReference type="SUPFAM" id="SSF53850">
    <property type="entry name" value="Periplasmic binding protein-like II"/>
    <property type="match status" value="1"/>
</dbReference>
<reference evidence="7 8" key="1">
    <citation type="submission" date="2016-12" db="EMBL/GenBank/DDBJ databases">
        <title>Comparison of Traditional DNA-DNA Hybridization with In Silico Genomic Analysis.</title>
        <authorList>
            <person name="Nicholson A.C."/>
            <person name="Humrighouse B.W."/>
            <person name="Graziano J."/>
            <person name="Lasker B."/>
            <person name="Whitney A.M."/>
            <person name="Mcquiston J.R."/>
        </authorList>
    </citation>
    <scope>NUCLEOTIDE SEQUENCE [LARGE SCALE GENOMIC DNA]</scope>
    <source>
        <strain evidence="7 8">H2240</strain>
    </source>
</reference>
<dbReference type="GO" id="GO:1904680">
    <property type="term" value="F:peptide transmembrane transporter activity"/>
    <property type="evidence" value="ECO:0007669"/>
    <property type="project" value="TreeGrafter"/>
</dbReference>
<keyword evidence="8" id="KW-1185">Reference proteome</keyword>
<evidence type="ECO:0000256" key="1">
    <source>
        <dbReference type="ARBA" id="ARBA00004418"/>
    </source>
</evidence>
<evidence type="ECO:0000256" key="5">
    <source>
        <dbReference type="SAM" id="SignalP"/>
    </source>
</evidence>
<dbReference type="PANTHER" id="PTHR30290">
    <property type="entry name" value="PERIPLASMIC BINDING COMPONENT OF ABC TRANSPORTER"/>
    <property type="match status" value="1"/>
</dbReference>